<dbReference type="HOGENOM" id="CLU_2515080_0_0_1"/>
<dbReference type="STRING" id="7240.B4QBE2"/>
<name>B4QBE2_DROSI</name>
<proteinExistence type="predicted"/>
<sequence>MPPEVAILDLAVELLLVAIWYLGGFLPELFQSSTGDIVNYDDDENDENDEDYGDNEEEEHDEDNAPPAKGPKSAGNKKAVALRLN</sequence>
<organism evidence="3 4">
    <name type="scientific">Drosophila simulans</name>
    <name type="common">Fruit fly</name>
    <dbReference type="NCBI Taxonomy" id="7240"/>
    <lineage>
        <taxon>Eukaryota</taxon>
        <taxon>Metazoa</taxon>
        <taxon>Ecdysozoa</taxon>
        <taxon>Arthropoda</taxon>
        <taxon>Hexapoda</taxon>
        <taxon>Insecta</taxon>
        <taxon>Pterygota</taxon>
        <taxon>Neoptera</taxon>
        <taxon>Endopterygota</taxon>
        <taxon>Diptera</taxon>
        <taxon>Brachycera</taxon>
        <taxon>Muscomorpha</taxon>
        <taxon>Ephydroidea</taxon>
        <taxon>Drosophilidae</taxon>
        <taxon>Drosophila</taxon>
        <taxon>Sophophora</taxon>
    </lineage>
</organism>
<feature type="transmembrane region" description="Helical" evidence="2">
    <location>
        <begin position="6"/>
        <end position="26"/>
    </location>
</feature>
<keyword evidence="2" id="KW-0812">Transmembrane</keyword>
<keyword evidence="2" id="KW-0472">Membrane</keyword>
<keyword evidence="4" id="KW-1185">Reference proteome</keyword>
<reference evidence="3 4" key="1">
    <citation type="journal article" date="2007" name="Nature">
        <title>Evolution of genes and genomes on the Drosophila phylogeny.</title>
        <authorList>
            <consortium name="Drosophila 12 Genomes Consortium"/>
            <person name="Clark A.G."/>
            <person name="Eisen M.B."/>
            <person name="Smith D.R."/>
            <person name="Bergman C.M."/>
            <person name="Oliver B."/>
            <person name="Markow T.A."/>
            <person name="Kaufman T.C."/>
            <person name="Kellis M."/>
            <person name="Gelbart W."/>
            <person name="Iyer V.N."/>
            <person name="Pollard D.A."/>
            <person name="Sackton T.B."/>
            <person name="Larracuente A.M."/>
            <person name="Singh N.D."/>
            <person name="Abad J.P."/>
            <person name="Abt D.N."/>
            <person name="Adryan B."/>
            <person name="Aguade M."/>
            <person name="Akashi H."/>
            <person name="Anderson W.W."/>
            <person name="Aquadro C.F."/>
            <person name="Ardell D.H."/>
            <person name="Arguello R."/>
            <person name="Artieri C.G."/>
            <person name="Barbash D.A."/>
            <person name="Barker D."/>
            <person name="Barsanti P."/>
            <person name="Batterham P."/>
            <person name="Batzoglou S."/>
            <person name="Begun D."/>
            <person name="Bhutkar A."/>
            <person name="Blanco E."/>
            <person name="Bosak S.A."/>
            <person name="Bradley R.K."/>
            <person name="Brand A.D."/>
            <person name="Brent M.R."/>
            <person name="Brooks A.N."/>
            <person name="Brown R.H."/>
            <person name="Butlin R.K."/>
            <person name="Caggese C."/>
            <person name="Calvi B.R."/>
            <person name="Bernardo de Carvalho A."/>
            <person name="Caspi A."/>
            <person name="Castrezana S."/>
            <person name="Celniker S.E."/>
            <person name="Chang J.L."/>
            <person name="Chapple C."/>
            <person name="Chatterji S."/>
            <person name="Chinwalla A."/>
            <person name="Civetta A."/>
            <person name="Clifton S.W."/>
            <person name="Comeron J.M."/>
            <person name="Costello J.C."/>
            <person name="Coyne J.A."/>
            <person name="Daub J."/>
            <person name="David R.G."/>
            <person name="Delcher A.L."/>
            <person name="Delehaunty K."/>
            <person name="Do C.B."/>
            <person name="Ebling H."/>
            <person name="Edwards K."/>
            <person name="Eickbush T."/>
            <person name="Evans J.D."/>
            <person name="Filipski A."/>
            <person name="Findeiss S."/>
            <person name="Freyhult E."/>
            <person name="Fulton L."/>
            <person name="Fulton R."/>
            <person name="Garcia A.C."/>
            <person name="Gardiner A."/>
            <person name="Garfield D.A."/>
            <person name="Garvin B.E."/>
            <person name="Gibson G."/>
            <person name="Gilbert D."/>
            <person name="Gnerre S."/>
            <person name="Godfrey J."/>
            <person name="Good R."/>
            <person name="Gotea V."/>
            <person name="Gravely B."/>
            <person name="Greenberg A.J."/>
            <person name="Griffiths-Jones S."/>
            <person name="Gross S."/>
            <person name="Guigo R."/>
            <person name="Gustafson E.A."/>
            <person name="Haerty W."/>
            <person name="Hahn M.W."/>
            <person name="Halligan D.L."/>
            <person name="Halpern A.L."/>
            <person name="Halter G.M."/>
            <person name="Han M.V."/>
            <person name="Heger A."/>
            <person name="Hillier L."/>
            <person name="Hinrichs A.S."/>
            <person name="Holmes I."/>
            <person name="Hoskins R.A."/>
            <person name="Hubisz M.J."/>
            <person name="Hultmark D."/>
            <person name="Huntley M.A."/>
            <person name="Jaffe D.B."/>
            <person name="Jagadeeshan S."/>
            <person name="Jeck W.R."/>
            <person name="Johnson J."/>
            <person name="Jones C.D."/>
            <person name="Jordan W.C."/>
            <person name="Karpen G.H."/>
            <person name="Kataoka E."/>
            <person name="Keightley P.D."/>
            <person name="Kheradpour P."/>
            <person name="Kirkness E.F."/>
            <person name="Koerich L.B."/>
            <person name="Kristiansen K."/>
            <person name="Kudrna D."/>
            <person name="Kulathinal R.J."/>
            <person name="Kumar S."/>
            <person name="Kwok R."/>
            <person name="Lander E."/>
            <person name="Langley C.H."/>
            <person name="Lapoint R."/>
            <person name="Lazzaro B.P."/>
            <person name="Lee S.J."/>
            <person name="Levesque L."/>
            <person name="Li R."/>
            <person name="Lin C.F."/>
            <person name="Lin M.F."/>
            <person name="Lindblad-Toh K."/>
            <person name="Llopart A."/>
            <person name="Long M."/>
            <person name="Low L."/>
            <person name="Lozovsky E."/>
            <person name="Lu J."/>
            <person name="Luo M."/>
            <person name="Machado C.A."/>
            <person name="Makalowski W."/>
            <person name="Marzo M."/>
            <person name="Matsuda M."/>
            <person name="Matzkin L."/>
            <person name="McAllister B."/>
            <person name="McBride C.S."/>
            <person name="McKernan B."/>
            <person name="McKernan K."/>
            <person name="Mendez-Lago M."/>
            <person name="Minx P."/>
            <person name="Mollenhauer M.U."/>
            <person name="Montooth K."/>
            <person name="Mount S.M."/>
            <person name="Mu X."/>
            <person name="Myers E."/>
            <person name="Negre B."/>
            <person name="Newfeld S."/>
            <person name="Nielsen R."/>
            <person name="Noor M.A."/>
            <person name="O'Grady P."/>
            <person name="Pachter L."/>
            <person name="Papaceit M."/>
            <person name="Parisi M.J."/>
            <person name="Parisi M."/>
            <person name="Parts L."/>
            <person name="Pedersen J.S."/>
            <person name="Pesole G."/>
            <person name="Phillippy A.M."/>
            <person name="Ponting C.P."/>
            <person name="Pop M."/>
            <person name="Porcelli D."/>
            <person name="Powell J.R."/>
            <person name="Prohaska S."/>
            <person name="Pruitt K."/>
            <person name="Puig M."/>
            <person name="Quesneville H."/>
            <person name="Ram K.R."/>
            <person name="Rand D."/>
            <person name="Rasmussen M.D."/>
            <person name="Reed L.K."/>
            <person name="Reenan R."/>
            <person name="Reily A."/>
            <person name="Remington K.A."/>
            <person name="Rieger T.T."/>
            <person name="Ritchie M.G."/>
            <person name="Robin C."/>
            <person name="Rogers Y.H."/>
            <person name="Rohde C."/>
            <person name="Rozas J."/>
            <person name="Rubenfield M.J."/>
            <person name="Ruiz A."/>
            <person name="Russo S."/>
            <person name="Salzberg S.L."/>
            <person name="Sanchez-Gracia A."/>
            <person name="Saranga D.J."/>
            <person name="Sato H."/>
            <person name="Schaeffer S.W."/>
            <person name="Schatz M.C."/>
            <person name="Schlenke T."/>
            <person name="Schwartz R."/>
            <person name="Segarra C."/>
            <person name="Singh R.S."/>
            <person name="Sirot L."/>
            <person name="Sirota M."/>
            <person name="Sisneros N.B."/>
            <person name="Smith C.D."/>
            <person name="Smith T.F."/>
            <person name="Spieth J."/>
            <person name="Stage D.E."/>
            <person name="Stark A."/>
            <person name="Stephan W."/>
            <person name="Strausberg R.L."/>
            <person name="Strempel S."/>
            <person name="Sturgill D."/>
            <person name="Sutton G."/>
            <person name="Sutton G.G."/>
            <person name="Tao W."/>
            <person name="Teichmann S."/>
            <person name="Tobari Y.N."/>
            <person name="Tomimura Y."/>
            <person name="Tsolas J.M."/>
            <person name="Valente V.L."/>
            <person name="Venter E."/>
            <person name="Venter J.C."/>
            <person name="Vicario S."/>
            <person name="Vieira F.G."/>
            <person name="Vilella A.J."/>
            <person name="Villasante A."/>
            <person name="Walenz B."/>
            <person name="Wang J."/>
            <person name="Wasserman M."/>
            <person name="Watts T."/>
            <person name="Wilson D."/>
            <person name="Wilson R.K."/>
            <person name="Wing R.A."/>
            <person name="Wolfner M.F."/>
            <person name="Wong A."/>
            <person name="Wong G.K."/>
            <person name="Wu C.I."/>
            <person name="Wu G."/>
            <person name="Yamamoto D."/>
            <person name="Yang H.P."/>
            <person name="Yang S.P."/>
            <person name="Yorke J.A."/>
            <person name="Yoshida K."/>
            <person name="Zdobnov E."/>
            <person name="Zhang P."/>
            <person name="Zhang Y."/>
            <person name="Zimin A.V."/>
            <person name="Baldwin J."/>
            <person name="Abdouelleil A."/>
            <person name="Abdulkadir J."/>
            <person name="Abebe A."/>
            <person name="Abera B."/>
            <person name="Abreu J."/>
            <person name="Acer S.C."/>
            <person name="Aftuck L."/>
            <person name="Alexander A."/>
            <person name="An P."/>
            <person name="Anderson E."/>
            <person name="Anderson S."/>
            <person name="Arachi H."/>
            <person name="Azer M."/>
            <person name="Bachantsang P."/>
            <person name="Barry A."/>
            <person name="Bayul T."/>
            <person name="Berlin A."/>
            <person name="Bessette D."/>
            <person name="Bloom T."/>
            <person name="Blye J."/>
            <person name="Boguslavskiy L."/>
            <person name="Bonnet C."/>
            <person name="Boukhgalter B."/>
            <person name="Bourzgui I."/>
            <person name="Brown A."/>
            <person name="Cahill P."/>
            <person name="Channer S."/>
            <person name="Cheshatsang Y."/>
            <person name="Chuda L."/>
            <person name="Citroen M."/>
            <person name="Collymore A."/>
            <person name="Cooke P."/>
            <person name="Costello M."/>
            <person name="D'Aco K."/>
            <person name="Daza R."/>
            <person name="De Haan G."/>
            <person name="DeGray S."/>
            <person name="DeMaso C."/>
            <person name="Dhargay N."/>
            <person name="Dooley K."/>
            <person name="Dooley E."/>
            <person name="Doricent M."/>
            <person name="Dorje P."/>
            <person name="Dorjee K."/>
            <person name="Dupes A."/>
            <person name="Elong R."/>
            <person name="Falk J."/>
            <person name="Farina A."/>
            <person name="Faro S."/>
            <person name="Ferguson D."/>
            <person name="Fisher S."/>
            <person name="Foley C.D."/>
            <person name="Franke A."/>
            <person name="Friedrich D."/>
            <person name="Gadbois L."/>
            <person name="Gearin G."/>
            <person name="Gearin C.R."/>
            <person name="Giannoukos G."/>
            <person name="Goode T."/>
            <person name="Graham J."/>
            <person name="Grandbois E."/>
            <person name="Grewal S."/>
            <person name="Gyaltsen K."/>
            <person name="Hafez N."/>
            <person name="Hagos B."/>
            <person name="Hall J."/>
            <person name="Henson C."/>
            <person name="Hollinger A."/>
            <person name="Honan T."/>
            <person name="Huard M.D."/>
            <person name="Hughes L."/>
            <person name="Hurhula B."/>
            <person name="Husby M.E."/>
            <person name="Kamat A."/>
            <person name="Kanga B."/>
            <person name="Kashin S."/>
            <person name="Khazanovich D."/>
            <person name="Kisner P."/>
            <person name="Lance K."/>
            <person name="Lara M."/>
            <person name="Lee W."/>
            <person name="Lennon N."/>
            <person name="Letendre F."/>
            <person name="LeVine R."/>
            <person name="Lipovsky A."/>
            <person name="Liu X."/>
            <person name="Liu J."/>
            <person name="Liu S."/>
            <person name="Lokyitsang T."/>
            <person name="Lokyitsang Y."/>
            <person name="Lubonja R."/>
            <person name="Lui A."/>
            <person name="MacDonald P."/>
            <person name="Magnisalis V."/>
            <person name="Maru K."/>
            <person name="Matthews C."/>
            <person name="McCusker W."/>
            <person name="McDonough S."/>
            <person name="Mehta T."/>
            <person name="Meldrim J."/>
            <person name="Meneus L."/>
            <person name="Mihai O."/>
            <person name="Mihalev A."/>
            <person name="Mihova T."/>
            <person name="Mittelman R."/>
            <person name="Mlenga V."/>
            <person name="Montmayeur A."/>
            <person name="Mulrain L."/>
            <person name="Navidi A."/>
            <person name="Naylor J."/>
            <person name="Negash T."/>
            <person name="Nguyen T."/>
            <person name="Nguyen N."/>
            <person name="Nicol R."/>
            <person name="Norbu C."/>
            <person name="Norbu N."/>
            <person name="Novod N."/>
            <person name="O'Neill B."/>
            <person name="Osman S."/>
            <person name="Markiewicz E."/>
            <person name="Oyono O.L."/>
            <person name="Patti C."/>
            <person name="Phunkhang P."/>
            <person name="Pierre F."/>
            <person name="Priest M."/>
            <person name="Raghuraman S."/>
            <person name="Rege F."/>
            <person name="Reyes R."/>
            <person name="Rise C."/>
            <person name="Rogov P."/>
            <person name="Ross K."/>
            <person name="Ryan E."/>
            <person name="Settipalli S."/>
            <person name="Shea T."/>
            <person name="Sherpa N."/>
            <person name="Shi L."/>
            <person name="Shih D."/>
            <person name="Sparrow T."/>
            <person name="Spaulding J."/>
            <person name="Stalker J."/>
            <person name="Stange-Thomann N."/>
            <person name="Stavropoulos S."/>
            <person name="Stone C."/>
            <person name="Strader C."/>
            <person name="Tesfaye S."/>
            <person name="Thomson T."/>
            <person name="Thoulutsang Y."/>
            <person name="Thoulutsang D."/>
            <person name="Topham K."/>
            <person name="Topping I."/>
            <person name="Tsamla T."/>
            <person name="Vassiliev H."/>
            <person name="Vo A."/>
            <person name="Wangchuk T."/>
            <person name="Wangdi T."/>
            <person name="Weiand M."/>
            <person name="Wilkinson J."/>
            <person name="Wilson A."/>
            <person name="Yadav S."/>
            <person name="Young G."/>
            <person name="Yu Q."/>
            <person name="Zembek L."/>
            <person name="Zhong D."/>
            <person name="Zimmer A."/>
            <person name="Zwirko Z."/>
            <person name="Jaffe D.B."/>
            <person name="Alvarez P."/>
            <person name="Brockman W."/>
            <person name="Butler J."/>
            <person name="Chin C."/>
            <person name="Gnerre S."/>
            <person name="Grabherr M."/>
            <person name="Kleber M."/>
            <person name="Mauceli E."/>
            <person name="MacCallum I."/>
        </authorList>
    </citation>
    <scope>NUCLEOTIDE SEQUENCE [LARGE SCALE GENOMIC DNA]</scope>
    <source>
        <strain evidence="4">white501</strain>
    </source>
</reference>
<dbReference type="AlphaFoldDB" id="B4QBE2"/>
<evidence type="ECO:0000256" key="2">
    <source>
        <dbReference type="SAM" id="Phobius"/>
    </source>
</evidence>
<dbReference type="Proteomes" id="UP000000304">
    <property type="component" value="Chromosome 2R"/>
</dbReference>
<evidence type="ECO:0000313" key="4">
    <source>
        <dbReference type="Proteomes" id="UP000000304"/>
    </source>
</evidence>
<feature type="region of interest" description="Disordered" evidence="1">
    <location>
        <begin position="35"/>
        <end position="85"/>
    </location>
</feature>
<evidence type="ECO:0000256" key="1">
    <source>
        <dbReference type="SAM" id="MobiDB-lite"/>
    </source>
</evidence>
<feature type="compositionally biased region" description="Acidic residues" evidence="1">
    <location>
        <begin position="39"/>
        <end position="64"/>
    </location>
</feature>
<gene>
    <name evidence="3" type="primary">Dsim\GD24996</name>
    <name evidence="3" type="ORF">Dsim_GD24996</name>
</gene>
<keyword evidence="2" id="KW-1133">Transmembrane helix</keyword>
<evidence type="ECO:0000313" key="3">
    <source>
        <dbReference type="EMBL" id="EDX08460.1"/>
    </source>
</evidence>
<accession>B4QBE2</accession>
<protein>
    <submittedName>
        <fullName evidence="3">GD24996</fullName>
    </submittedName>
</protein>
<dbReference type="EMBL" id="CM000362">
    <property type="protein sequence ID" value="EDX08460.1"/>
    <property type="molecule type" value="Genomic_DNA"/>
</dbReference>